<feature type="compositionally biased region" description="Low complexity" evidence="1">
    <location>
        <begin position="142"/>
        <end position="155"/>
    </location>
</feature>
<comment type="caution">
    <text evidence="2">The sequence shown here is derived from an EMBL/GenBank/DDBJ whole genome shotgun (WGS) entry which is preliminary data.</text>
</comment>
<proteinExistence type="predicted"/>
<reference evidence="2 3" key="1">
    <citation type="journal article" date="2019" name="Nat. Plants">
        <title>Genome sequencing of Musa balbisiana reveals subgenome evolution and function divergence in polyploid bananas.</title>
        <authorList>
            <person name="Yao X."/>
        </authorList>
    </citation>
    <scope>NUCLEOTIDE SEQUENCE [LARGE SCALE GENOMIC DNA]</scope>
    <source>
        <strain evidence="3">cv. DH-PKW</strain>
        <tissue evidence="2">Leaves</tissue>
    </source>
</reference>
<sequence length="197" mass="21425">MMKPSQRKASSHLPISLTTAFFTQSKPSASLLQLNILQIPHPFFHYPHPKPSPNPPFTPDSSPRSDLSALKPLCSSSQSKFLSAFSELAPQLIPRWRLFNPNAARPARALERSNLFDPKSLRSTSQIRFMSSSAAGKPPQGSSPAAISPDSPSPIQIVSTFASPFDESPPHIDSSSSIRKPLSLWSGLYHSPVSNAL</sequence>
<feature type="region of interest" description="Disordered" evidence="1">
    <location>
        <begin position="45"/>
        <end position="66"/>
    </location>
</feature>
<evidence type="ECO:0000256" key="1">
    <source>
        <dbReference type="SAM" id="MobiDB-lite"/>
    </source>
</evidence>
<feature type="compositionally biased region" description="Pro residues" evidence="1">
    <location>
        <begin position="49"/>
        <end position="58"/>
    </location>
</feature>
<dbReference type="EMBL" id="PYDT01000008">
    <property type="protein sequence ID" value="THU54240.1"/>
    <property type="molecule type" value="Genomic_DNA"/>
</dbReference>
<gene>
    <name evidence="2" type="ORF">C4D60_Mb10t22950</name>
</gene>
<evidence type="ECO:0000313" key="3">
    <source>
        <dbReference type="Proteomes" id="UP000317650"/>
    </source>
</evidence>
<name>A0A4S8IZ58_MUSBA</name>
<dbReference type="Proteomes" id="UP000317650">
    <property type="component" value="Chromosome 10"/>
</dbReference>
<accession>A0A4S8IZ58</accession>
<dbReference type="STRING" id="52838.A0A4S8IZ58"/>
<evidence type="ECO:0000313" key="2">
    <source>
        <dbReference type="EMBL" id="THU54240.1"/>
    </source>
</evidence>
<keyword evidence="3" id="KW-1185">Reference proteome</keyword>
<dbReference type="AlphaFoldDB" id="A0A4S8IZ58"/>
<organism evidence="2 3">
    <name type="scientific">Musa balbisiana</name>
    <name type="common">Banana</name>
    <dbReference type="NCBI Taxonomy" id="52838"/>
    <lineage>
        <taxon>Eukaryota</taxon>
        <taxon>Viridiplantae</taxon>
        <taxon>Streptophyta</taxon>
        <taxon>Embryophyta</taxon>
        <taxon>Tracheophyta</taxon>
        <taxon>Spermatophyta</taxon>
        <taxon>Magnoliopsida</taxon>
        <taxon>Liliopsida</taxon>
        <taxon>Zingiberales</taxon>
        <taxon>Musaceae</taxon>
        <taxon>Musa</taxon>
    </lineage>
</organism>
<protein>
    <submittedName>
        <fullName evidence="2">Uncharacterized protein</fullName>
    </submittedName>
</protein>
<feature type="region of interest" description="Disordered" evidence="1">
    <location>
        <begin position="131"/>
        <end position="178"/>
    </location>
</feature>